<dbReference type="PANTHER" id="PTHR34136:SF1">
    <property type="entry name" value="UDP-N-ACETYL-D-MANNOSAMINURONIC ACID TRANSFERASE"/>
    <property type="match status" value="1"/>
</dbReference>
<evidence type="ECO:0000256" key="2">
    <source>
        <dbReference type="ARBA" id="ARBA00022679"/>
    </source>
</evidence>
<dbReference type="PANTHER" id="PTHR34136">
    <property type="match status" value="1"/>
</dbReference>
<evidence type="ECO:0000256" key="1">
    <source>
        <dbReference type="ARBA" id="ARBA00022676"/>
    </source>
</evidence>
<dbReference type="Proteomes" id="UP001595868">
    <property type="component" value="Unassembled WGS sequence"/>
</dbReference>
<dbReference type="Pfam" id="PF03808">
    <property type="entry name" value="Glyco_tran_WecG"/>
    <property type="match status" value="1"/>
</dbReference>
<protein>
    <submittedName>
        <fullName evidence="3">WecB/TagA/CpsF family glycosyltransferase</fullName>
    </submittedName>
</protein>
<proteinExistence type="predicted"/>
<keyword evidence="2" id="KW-0808">Transferase</keyword>
<organism evidence="3 4">
    <name type="scientific">Micromonospora zhanjiangensis</name>
    <dbReference type="NCBI Taxonomy" id="1522057"/>
    <lineage>
        <taxon>Bacteria</taxon>
        <taxon>Bacillati</taxon>
        <taxon>Actinomycetota</taxon>
        <taxon>Actinomycetes</taxon>
        <taxon>Micromonosporales</taxon>
        <taxon>Micromonosporaceae</taxon>
        <taxon>Micromonospora</taxon>
    </lineage>
</organism>
<evidence type="ECO:0000313" key="4">
    <source>
        <dbReference type="Proteomes" id="UP001595868"/>
    </source>
</evidence>
<dbReference type="EMBL" id="JBHSBN010000008">
    <property type="protein sequence ID" value="MFC4107013.1"/>
    <property type="molecule type" value="Genomic_DNA"/>
</dbReference>
<name>A0ABV8KLR1_9ACTN</name>
<dbReference type="NCBIfam" id="TIGR00696">
    <property type="entry name" value="wecG_tagA_cpsF"/>
    <property type="match status" value="1"/>
</dbReference>
<sequence length="260" mass="28204">MHGIEFDPIREDDVVRHVIHELSADRGGQIVTPNVDILRRAVRDGEARRLLVGADVVVADGAPVIWASRLGGTPLPVRVAGSDLIWSLSRALAGQGGSIYLLGGEPGTAARAERVLRDRFPGLATAGHLSPPFGFDTRPEQFDAVCAEVTAARPDLVFVGLGFPKQERVIARLRPLLPRSWFLGCGAAIGFVAGVHRRAPVWMRRSGMEWLHRLAAEPGRLAGRYLVHDVPFALRLLATATRSRVGTPRIPVPRRPEGDA</sequence>
<gene>
    <name evidence="3" type="ORF">ACFOX0_13895</name>
</gene>
<dbReference type="CDD" id="cd06533">
    <property type="entry name" value="Glyco_transf_WecG_TagA"/>
    <property type="match status" value="1"/>
</dbReference>
<keyword evidence="4" id="KW-1185">Reference proteome</keyword>
<keyword evidence="1" id="KW-0328">Glycosyltransferase</keyword>
<reference evidence="4" key="1">
    <citation type="journal article" date="2019" name="Int. J. Syst. Evol. Microbiol.">
        <title>The Global Catalogue of Microorganisms (GCM) 10K type strain sequencing project: providing services to taxonomists for standard genome sequencing and annotation.</title>
        <authorList>
            <consortium name="The Broad Institute Genomics Platform"/>
            <consortium name="The Broad Institute Genome Sequencing Center for Infectious Disease"/>
            <person name="Wu L."/>
            <person name="Ma J."/>
        </authorList>
    </citation>
    <scope>NUCLEOTIDE SEQUENCE [LARGE SCALE GENOMIC DNA]</scope>
    <source>
        <strain evidence="4">2902at01</strain>
    </source>
</reference>
<dbReference type="InterPro" id="IPR004629">
    <property type="entry name" value="WecG_TagA_CpsF"/>
</dbReference>
<evidence type="ECO:0000313" key="3">
    <source>
        <dbReference type="EMBL" id="MFC4107013.1"/>
    </source>
</evidence>
<comment type="caution">
    <text evidence="3">The sequence shown here is derived from an EMBL/GenBank/DDBJ whole genome shotgun (WGS) entry which is preliminary data.</text>
</comment>
<dbReference type="RefSeq" id="WP_377545506.1">
    <property type="nucleotide sequence ID" value="NZ_JBHSBN010000008.1"/>
</dbReference>
<accession>A0ABV8KLR1</accession>